<dbReference type="InterPro" id="IPR053143">
    <property type="entry name" value="Arylsulfate_ST"/>
</dbReference>
<dbReference type="InterPro" id="IPR015943">
    <property type="entry name" value="WD40/YVTN_repeat-like_dom_sf"/>
</dbReference>
<dbReference type="Gene3D" id="2.130.10.10">
    <property type="entry name" value="YVTN repeat-like/Quinoprotein amine dehydrogenase"/>
    <property type="match status" value="1"/>
</dbReference>
<proteinExistence type="predicted"/>
<dbReference type="InterPro" id="IPR011047">
    <property type="entry name" value="Quinoprotein_ADH-like_sf"/>
</dbReference>
<dbReference type="InterPro" id="IPR039535">
    <property type="entry name" value="ASST-like"/>
</dbReference>
<comment type="caution">
    <text evidence="1">The sequence shown here is derived from an EMBL/GenBank/DDBJ whole genome shotgun (WGS) entry which is preliminary data.</text>
</comment>
<evidence type="ECO:0000313" key="2">
    <source>
        <dbReference type="Proteomes" id="UP000653056"/>
    </source>
</evidence>
<gene>
    <name evidence="1" type="ORF">GCM10007160_32680</name>
</gene>
<accession>A0ABQ2Z4H5</accession>
<dbReference type="PANTHER" id="PTHR35340:SF5">
    <property type="entry name" value="ASST-DOMAIN-CONTAINING PROTEIN"/>
    <property type="match status" value="1"/>
</dbReference>
<keyword evidence="2" id="KW-1185">Reference proteome</keyword>
<dbReference type="Pfam" id="PF14269">
    <property type="entry name" value="Arylsulfotran_2"/>
    <property type="match status" value="1"/>
</dbReference>
<evidence type="ECO:0008006" key="3">
    <source>
        <dbReference type="Google" id="ProtNLM"/>
    </source>
</evidence>
<evidence type="ECO:0000313" key="1">
    <source>
        <dbReference type="EMBL" id="GGY02193.1"/>
    </source>
</evidence>
<reference evidence="2" key="1">
    <citation type="journal article" date="2019" name="Int. J. Syst. Evol. Microbiol.">
        <title>The Global Catalogue of Microorganisms (GCM) 10K type strain sequencing project: providing services to taxonomists for standard genome sequencing and annotation.</title>
        <authorList>
            <consortium name="The Broad Institute Genomics Platform"/>
            <consortium name="The Broad Institute Genome Sequencing Center for Infectious Disease"/>
            <person name="Wu L."/>
            <person name="Ma J."/>
        </authorList>
    </citation>
    <scope>NUCLEOTIDE SEQUENCE [LARGE SCALE GENOMIC DNA]</scope>
    <source>
        <strain evidence="2">KCTC 22228</strain>
    </source>
</reference>
<dbReference type="PANTHER" id="PTHR35340">
    <property type="entry name" value="PQQ ENZYME REPEAT PROTEIN-RELATED"/>
    <property type="match status" value="1"/>
</dbReference>
<dbReference type="RefSeq" id="WP_189471080.1">
    <property type="nucleotide sequence ID" value="NZ_BMXS01000019.1"/>
</dbReference>
<organism evidence="1 2">
    <name type="scientific">Litchfieldella qijiaojingensis</name>
    <dbReference type="NCBI Taxonomy" id="980347"/>
    <lineage>
        <taxon>Bacteria</taxon>
        <taxon>Pseudomonadati</taxon>
        <taxon>Pseudomonadota</taxon>
        <taxon>Gammaproteobacteria</taxon>
        <taxon>Oceanospirillales</taxon>
        <taxon>Halomonadaceae</taxon>
        <taxon>Litchfieldella</taxon>
    </lineage>
</organism>
<dbReference type="SUPFAM" id="SSF50998">
    <property type="entry name" value="Quinoprotein alcohol dehydrogenase-like"/>
    <property type="match status" value="1"/>
</dbReference>
<dbReference type="EMBL" id="BMXS01000019">
    <property type="protein sequence ID" value="GGY02193.1"/>
    <property type="molecule type" value="Genomic_DNA"/>
</dbReference>
<sequence length="448" mass="50548">MYNTERTGFALFFLAVVFLAFVGGAFVVLAKVFPYEYFNDAYKAAHALIEQRSVDSPYTQTDQWRKARTDARGVTIIEQDDVYEGLTLYTSGDGTYANLIDMEGNVVHRWSLPYSEVWQKSPQGRAPQPEELMFWRQARMLPNGDLIAIYIAANDSPWGYGIIKIDRDSRLMWSYHANTHHDFAITPDGRVIALTNEFIDEKANFFPALNTPWLDDFLVELDGESGKELSKTSLIQAFQDSPYRELLYAIPHFALSDPLHTNSVQFLDDATTQAFSPARGHPGQVLVTFRHPGAIGLVDLESGKMTWAQHGPWLGQHYGRALKNGNYTIFDNYANFEENNKSRILEVNPRNNAIVWRYSGDDDHPFDSGLRGAAETLPNGNRLVTESDGGRLFEVTRAGEIVWEFINPVRGGNEEQSIPVVSSGQRIALGDIDADFRDALVITRRRLP</sequence>
<protein>
    <recommendedName>
        <fullName evidence="3">PQQ-binding-like beta-propeller repeat protein</fullName>
    </recommendedName>
</protein>
<name>A0ABQ2Z4H5_9GAMM</name>
<dbReference type="Proteomes" id="UP000653056">
    <property type="component" value="Unassembled WGS sequence"/>
</dbReference>